<evidence type="ECO:0000313" key="1">
    <source>
        <dbReference type="EMBL" id="CAF1497150.1"/>
    </source>
</evidence>
<gene>
    <name evidence="1" type="ORF">IZO911_LOCUS44815</name>
    <name evidence="2" type="ORF">KXQ929_LOCUS36418</name>
</gene>
<proteinExistence type="predicted"/>
<comment type="caution">
    <text evidence="2">The sequence shown here is derived from an EMBL/GenBank/DDBJ whole genome shotgun (WGS) entry which is preliminary data.</text>
</comment>
<evidence type="ECO:0000313" key="2">
    <source>
        <dbReference type="EMBL" id="CAF4135764.1"/>
    </source>
</evidence>
<accession>A0A819X635</accession>
<evidence type="ECO:0000313" key="3">
    <source>
        <dbReference type="Proteomes" id="UP000663868"/>
    </source>
</evidence>
<reference evidence="2" key="1">
    <citation type="submission" date="2021-02" db="EMBL/GenBank/DDBJ databases">
        <authorList>
            <person name="Nowell W R."/>
        </authorList>
    </citation>
    <scope>NUCLEOTIDE SEQUENCE</scope>
</reference>
<dbReference type="Proteomes" id="UP000663868">
    <property type="component" value="Unassembled WGS sequence"/>
</dbReference>
<dbReference type="AlphaFoldDB" id="A0A819X635"/>
<sequence length="77" mass="9398">MEMICSDNEFYGYFCDRDNTENFQSCQRKVLEKIARKNNDDIIFYNQYVEQMKQDYINDNFSRFSHVDEVSSGFEFF</sequence>
<protein>
    <submittedName>
        <fullName evidence="2">Uncharacterized protein</fullName>
    </submittedName>
</protein>
<dbReference type="EMBL" id="CAJOBB010005649">
    <property type="protein sequence ID" value="CAF4135764.1"/>
    <property type="molecule type" value="Genomic_DNA"/>
</dbReference>
<name>A0A819X635_9BILA</name>
<dbReference type="EMBL" id="CAJNOE010002991">
    <property type="protein sequence ID" value="CAF1497150.1"/>
    <property type="molecule type" value="Genomic_DNA"/>
</dbReference>
<dbReference type="Proteomes" id="UP000663860">
    <property type="component" value="Unassembled WGS sequence"/>
</dbReference>
<organism evidence="2 3">
    <name type="scientific">Adineta steineri</name>
    <dbReference type="NCBI Taxonomy" id="433720"/>
    <lineage>
        <taxon>Eukaryota</taxon>
        <taxon>Metazoa</taxon>
        <taxon>Spiralia</taxon>
        <taxon>Gnathifera</taxon>
        <taxon>Rotifera</taxon>
        <taxon>Eurotatoria</taxon>
        <taxon>Bdelloidea</taxon>
        <taxon>Adinetida</taxon>
        <taxon>Adinetidae</taxon>
        <taxon>Adineta</taxon>
    </lineage>
</organism>